<dbReference type="AlphaFoldDB" id="A0A2N3V4J7"/>
<reference evidence="7 8" key="1">
    <citation type="submission" date="2017-12" db="EMBL/GenBank/DDBJ databases">
        <title>Sequencing the genomes of 1000 Actinobacteria strains.</title>
        <authorList>
            <person name="Klenk H.-P."/>
        </authorList>
    </citation>
    <scope>NUCLEOTIDE SEQUENCE [LARGE SCALE GENOMIC DNA]</scope>
    <source>
        <strain evidence="7 8">DSM 44489</strain>
    </source>
</reference>
<dbReference type="OrthoDB" id="9784339at2"/>
<feature type="active site" description="Proton donor" evidence="5">
    <location>
        <position position="126"/>
    </location>
</feature>
<evidence type="ECO:0000256" key="5">
    <source>
        <dbReference type="PIRSR" id="PIRSR617867-1"/>
    </source>
</evidence>
<dbReference type="PANTHER" id="PTHR11717">
    <property type="entry name" value="LOW MOLECULAR WEIGHT PROTEIN TYROSINE PHOSPHATASE"/>
    <property type="match status" value="1"/>
</dbReference>
<dbReference type="EC" id="3.1.3.48" evidence="2"/>
<dbReference type="Proteomes" id="UP000233766">
    <property type="component" value="Unassembled WGS sequence"/>
</dbReference>
<evidence type="ECO:0000256" key="2">
    <source>
        <dbReference type="ARBA" id="ARBA00013064"/>
    </source>
</evidence>
<dbReference type="Gene3D" id="3.40.50.2300">
    <property type="match status" value="1"/>
</dbReference>
<evidence type="ECO:0000256" key="4">
    <source>
        <dbReference type="ARBA" id="ARBA00022912"/>
    </source>
</evidence>
<keyword evidence="3" id="KW-0378">Hydrolase</keyword>
<proteinExistence type="inferred from homology"/>
<feature type="domain" description="Phosphotyrosine protein phosphatase I" evidence="6">
    <location>
        <begin position="7"/>
        <end position="152"/>
    </location>
</feature>
<dbReference type="InterPro" id="IPR050438">
    <property type="entry name" value="LMW_PTPase"/>
</dbReference>
<evidence type="ECO:0000259" key="6">
    <source>
        <dbReference type="SMART" id="SM00226"/>
    </source>
</evidence>
<keyword evidence="4" id="KW-0904">Protein phosphatase</keyword>
<dbReference type="SMART" id="SM00226">
    <property type="entry name" value="LMWPc"/>
    <property type="match status" value="1"/>
</dbReference>
<evidence type="ECO:0000313" key="8">
    <source>
        <dbReference type="Proteomes" id="UP000233766"/>
    </source>
</evidence>
<organism evidence="7 8">
    <name type="scientific">Nocardia fluminea</name>
    <dbReference type="NCBI Taxonomy" id="134984"/>
    <lineage>
        <taxon>Bacteria</taxon>
        <taxon>Bacillati</taxon>
        <taxon>Actinomycetota</taxon>
        <taxon>Actinomycetes</taxon>
        <taxon>Mycobacteriales</taxon>
        <taxon>Nocardiaceae</taxon>
        <taxon>Nocardia</taxon>
    </lineage>
</organism>
<evidence type="ECO:0000256" key="3">
    <source>
        <dbReference type="ARBA" id="ARBA00022801"/>
    </source>
</evidence>
<dbReference type="EMBL" id="PJMW01000004">
    <property type="protein sequence ID" value="PKV76531.1"/>
    <property type="molecule type" value="Genomic_DNA"/>
</dbReference>
<feature type="active site" evidence="5">
    <location>
        <position position="19"/>
    </location>
</feature>
<evidence type="ECO:0000256" key="1">
    <source>
        <dbReference type="ARBA" id="ARBA00011063"/>
    </source>
</evidence>
<dbReference type="PANTHER" id="PTHR11717:SF7">
    <property type="entry name" value="LOW MOLECULAR WEIGHT PHOSPHOTYROSINE PROTEIN PHOSPHATASE"/>
    <property type="match status" value="1"/>
</dbReference>
<dbReference type="InterPro" id="IPR036196">
    <property type="entry name" value="Ptyr_pPase_sf"/>
</dbReference>
<dbReference type="PRINTS" id="PR00719">
    <property type="entry name" value="LMWPTPASE"/>
</dbReference>
<dbReference type="InterPro" id="IPR017867">
    <property type="entry name" value="Tyr_phospatase_low_mol_wt"/>
</dbReference>
<accession>A0A2N3V4J7</accession>
<dbReference type="SUPFAM" id="SSF52788">
    <property type="entry name" value="Phosphotyrosine protein phosphatases I"/>
    <property type="match status" value="1"/>
</dbReference>
<dbReference type="InterPro" id="IPR023485">
    <property type="entry name" value="Ptyr_pPase"/>
</dbReference>
<name>A0A2N3V4J7_9NOCA</name>
<dbReference type="CDD" id="cd16343">
    <property type="entry name" value="LMWPTP"/>
    <property type="match status" value="1"/>
</dbReference>
<protein>
    <recommendedName>
        <fullName evidence="2">protein-tyrosine-phosphatase</fullName>
        <ecNumber evidence="2">3.1.3.48</ecNumber>
    </recommendedName>
</protein>
<feature type="active site" description="Nucleophile" evidence="5">
    <location>
        <position position="13"/>
    </location>
</feature>
<comment type="similarity">
    <text evidence="1">Belongs to the low molecular weight phosphotyrosine protein phosphatase family.</text>
</comment>
<evidence type="ECO:0000313" key="7">
    <source>
        <dbReference type="EMBL" id="PKV76531.1"/>
    </source>
</evidence>
<keyword evidence="8" id="KW-1185">Reference proteome</keyword>
<dbReference type="Pfam" id="PF01451">
    <property type="entry name" value="LMWPc"/>
    <property type="match status" value="1"/>
</dbReference>
<sequence length="167" mass="18135">MVPVGPLHVSFICTGNICRSPMAAKMFEAHLYRAGLANRVRVSSAGTGSWHVGDAADPRTEATLRRAGYPTEHTAATFGPEHSDADLIIVLDTGHDRELAHRGVPTEQRRLLRSFDPAADGRDVPDPYYGDQADFDLVRDQIEAAIPGLLDWVHAELDARNSAGVPL</sequence>
<dbReference type="RefSeq" id="WP_101469187.1">
    <property type="nucleotide sequence ID" value="NZ_PJMW01000004.1"/>
</dbReference>
<dbReference type="GO" id="GO:0004725">
    <property type="term" value="F:protein tyrosine phosphatase activity"/>
    <property type="evidence" value="ECO:0007669"/>
    <property type="project" value="UniProtKB-EC"/>
</dbReference>
<comment type="caution">
    <text evidence="7">The sequence shown here is derived from an EMBL/GenBank/DDBJ whole genome shotgun (WGS) entry which is preliminary data.</text>
</comment>
<gene>
    <name evidence="7" type="ORF">ATK86_7462</name>
</gene>